<dbReference type="GO" id="GO:0001681">
    <property type="term" value="F:sialate O-acetylesterase activity"/>
    <property type="evidence" value="ECO:0007669"/>
    <property type="project" value="InterPro"/>
</dbReference>
<evidence type="ECO:0000256" key="2">
    <source>
        <dbReference type="ARBA" id="ARBA00022801"/>
    </source>
</evidence>
<sequence length="651" mass="72408">MRVAFTQKFILLYLLLSISTAAHSQVKLPRLISDGMVLQRDTETKLWGWAKPGEEVRLSFKQKDYRTTTGPDGRWTMQLPPQQAGGPYDMTFAASNRITLTNILFGDVWICSGQSNMELTMDRVQDTYPDAIAKTNYPNIRQFEIPDRYDFKQEKQDVEAGEWLPATTQNIRKFSAVAFFFAEEIHNRYKVPVGLINAALGGSPAEAWISEGALKKFPTPYQELQKFKDDALIARIEADDQKASQAWYSKLNETDEGKKNNWAAADLNDSDWAQMAIPGYWADGPLGQVNGVVWFRKEINVPKSMVGKEAKLMLGRIVDADEVYLNGKLVGTTSYQYPPRRYMLPANALKEGKNTLAVRVINNSGRGGFIPDKPYDITVGGLALDLKGNWKYKLGTTMEPAPGQTFVRWKPTGLYNGMIAPLTDLSIKGVLWYQGESNTKNPGEYASLMETLIADWRTQWGQGNFPFIYVQLANLNEANKTPVESNWAALRQAQLDNLAIPNTGMAVAMDLGEWNDIHPLNKRDVGLRLALQARKLAYGDKAVVASGPLFQSMQVQGNKVTLSFTDIGKGLLAKGDKPLSGFAIAGTDGRFVWAKAEIRKNKVVVWSDAVANPTTVRYAWADNPEGANLYNKEGLPASPFEAKLDTSTSSK</sequence>
<evidence type="ECO:0000313" key="6">
    <source>
        <dbReference type="EMBL" id="SIR34747.1"/>
    </source>
</evidence>
<gene>
    <name evidence="6" type="ORF">SAMN05421545_3260</name>
</gene>
<proteinExistence type="inferred from homology"/>
<accession>A0A1N7A6L0</accession>
<feature type="domain" description="Sialate O-acetylesterase" evidence="5">
    <location>
        <begin position="107"/>
        <end position="221"/>
    </location>
</feature>
<dbReference type="RefSeq" id="WP_083674221.1">
    <property type="nucleotide sequence ID" value="NZ_FTNM01000005.1"/>
</dbReference>
<dbReference type="AlphaFoldDB" id="A0A1N7A6L0"/>
<dbReference type="SUPFAM" id="SSF49785">
    <property type="entry name" value="Galactose-binding domain-like"/>
    <property type="match status" value="1"/>
</dbReference>
<dbReference type="InterPro" id="IPR005181">
    <property type="entry name" value="SASA"/>
</dbReference>
<dbReference type="InterPro" id="IPR039329">
    <property type="entry name" value="SIAE"/>
</dbReference>
<feature type="domain" description="Glycosyl hydrolases family 2 sugar binding" evidence="4">
    <location>
        <begin position="241"/>
        <end position="373"/>
    </location>
</feature>
<comment type="similarity">
    <text evidence="1">Belongs to the glycosyl hydrolase 2 family.</text>
</comment>
<reference evidence="7" key="1">
    <citation type="submission" date="2017-01" db="EMBL/GenBank/DDBJ databases">
        <authorList>
            <person name="Varghese N."/>
            <person name="Submissions S."/>
        </authorList>
    </citation>
    <scope>NUCLEOTIDE SEQUENCE [LARGE SCALE GENOMIC DNA]</scope>
    <source>
        <strain evidence="7">DM9</strain>
    </source>
</reference>
<dbReference type="Gene3D" id="2.60.120.260">
    <property type="entry name" value="Galactose-binding domain-like"/>
    <property type="match status" value="1"/>
</dbReference>
<dbReference type="Pfam" id="PF02837">
    <property type="entry name" value="Glyco_hydro_2_N"/>
    <property type="match status" value="1"/>
</dbReference>
<dbReference type="PANTHER" id="PTHR22901">
    <property type="entry name" value="SIALATE O-ACETYLESTERASE"/>
    <property type="match status" value="1"/>
</dbReference>
<dbReference type="EMBL" id="FTNM01000005">
    <property type="protein sequence ID" value="SIR34747.1"/>
    <property type="molecule type" value="Genomic_DNA"/>
</dbReference>
<feature type="signal peptide" evidence="3">
    <location>
        <begin position="1"/>
        <end position="24"/>
    </location>
</feature>
<dbReference type="InterPro" id="IPR008979">
    <property type="entry name" value="Galactose-bd-like_sf"/>
</dbReference>
<evidence type="ECO:0000259" key="4">
    <source>
        <dbReference type="Pfam" id="PF02837"/>
    </source>
</evidence>
<dbReference type="OrthoDB" id="9816001at2"/>
<dbReference type="Proteomes" id="UP000185924">
    <property type="component" value="Unassembled WGS sequence"/>
</dbReference>
<evidence type="ECO:0000259" key="5">
    <source>
        <dbReference type="Pfam" id="PF03629"/>
    </source>
</evidence>
<evidence type="ECO:0000313" key="7">
    <source>
        <dbReference type="Proteomes" id="UP000185924"/>
    </source>
</evidence>
<keyword evidence="3" id="KW-0732">Signal</keyword>
<evidence type="ECO:0000256" key="1">
    <source>
        <dbReference type="ARBA" id="ARBA00007401"/>
    </source>
</evidence>
<protein>
    <submittedName>
        <fullName evidence="6">Sialate O-acetylesterase</fullName>
    </submittedName>
</protein>
<name>A0A1N7A6L0_9BACT</name>
<feature type="chain" id="PRO_5013224237" evidence="3">
    <location>
        <begin position="25"/>
        <end position="651"/>
    </location>
</feature>
<feature type="domain" description="Sialate O-acetylesterase" evidence="5">
    <location>
        <begin position="403"/>
        <end position="518"/>
    </location>
</feature>
<dbReference type="GO" id="GO:0005975">
    <property type="term" value="P:carbohydrate metabolic process"/>
    <property type="evidence" value="ECO:0007669"/>
    <property type="project" value="InterPro"/>
</dbReference>
<dbReference type="Gene3D" id="3.40.50.1110">
    <property type="entry name" value="SGNH hydrolase"/>
    <property type="match status" value="1"/>
</dbReference>
<keyword evidence="2" id="KW-0378">Hydrolase</keyword>
<dbReference type="SUPFAM" id="SSF52266">
    <property type="entry name" value="SGNH hydrolase"/>
    <property type="match status" value="1"/>
</dbReference>
<dbReference type="PANTHER" id="PTHR22901:SF0">
    <property type="entry name" value="SIALATE O-ACETYLESTERASE"/>
    <property type="match status" value="1"/>
</dbReference>
<organism evidence="6 7">
    <name type="scientific">Pontibacter lucknowensis</name>
    <dbReference type="NCBI Taxonomy" id="1077936"/>
    <lineage>
        <taxon>Bacteria</taxon>
        <taxon>Pseudomonadati</taxon>
        <taxon>Bacteroidota</taxon>
        <taxon>Cytophagia</taxon>
        <taxon>Cytophagales</taxon>
        <taxon>Hymenobacteraceae</taxon>
        <taxon>Pontibacter</taxon>
    </lineage>
</organism>
<dbReference type="GO" id="GO:0004553">
    <property type="term" value="F:hydrolase activity, hydrolyzing O-glycosyl compounds"/>
    <property type="evidence" value="ECO:0007669"/>
    <property type="project" value="InterPro"/>
</dbReference>
<dbReference type="InterPro" id="IPR006104">
    <property type="entry name" value="Glyco_hydro_2_N"/>
</dbReference>
<keyword evidence="7" id="KW-1185">Reference proteome</keyword>
<evidence type="ECO:0000256" key="3">
    <source>
        <dbReference type="SAM" id="SignalP"/>
    </source>
</evidence>
<dbReference type="STRING" id="1077936.SAMN05421545_3260"/>
<dbReference type="InterPro" id="IPR036514">
    <property type="entry name" value="SGNH_hydro_sf"/>
</dbReference>
<dbReference type="Pfam" id="PF03629">
    <property type="entry name" value="SASA"/>
    <property type="match status" value="2"/>
</dbReference>